<dbReference type="InterPro" id="IPR004181">
    <property type="entry name" value="Znf_MIZ"/>
</dbReference>
<feature type="compositionally biased region" description="Low complexity" evidence="5">
    <location>
        <begin position="171"/>
        <end position="185"/>
    </location>
</feature>
<feature type="region of interest" description="Disordered" evidence="5">
    <location>
        <begin position="1215"/>
        <end position="1262"/>
    </location>
</feature>
<feature type="region of interest" description="Disordered" evidence="5">
    <location>
        <begin position="717"/>
        <end position="744"/>
    </location>
</feature>
<feature type="region of interest" description="Disordered" evidence="5">
    <location>
        <begin position="543"/>
        <end position="641"/>
    </location>
</feature>
<feature type="compositionally biased region" description="Polar residues" evidence="5">
    <location>
        <begin position="799"/>
        <end position="812"/>
    </location>
</feature>
<feature type="compositionally biased region" description="Polar residues" evidence="5">
    <location>
        <begin position="80"/>
        <end position="93"/>
    </location>
</feature>
<reference evidence="7 8" key="1">
    <citation type="submission" date="2016-03" db="EMBL/GenBank/DDBJ databases">
        <authorList>
            <person name="Ploux O."/>
        </authorList>
    </citation>
    <scope>NUCLEOTIDE SEQUENCE [LARGE SCALE GENOMIC DNA]</scope>
    <source>
        <strain evidence="7 8">UAMH 11012</strain>
    </source>
</reference>
<feature type="compositionally biased region" description="Basic and acidic residues" evidence="5">
    <location>
        <begin position="95"/>
        <end position="106"/>
    </location>
</feature>
<dbReference type="PANTHER" id="PTHR10782:SF4">
    <property type="entry name" value="TONALLI, ISOFORM E"/>
    <property type="match status" value="1"/>
</dbReference>
<dbReference type="InterPro" id="IPR013083">
    <property type="entry name" value="Znf_RING/FYVE/PHD"/>
</dbReference>
<evidence type="ECO:0000256" key="5">
    <source>
        <dbReference type="SAM" id="MobiDB-lite"/>
    </source>
</evidence>
<keyword evidence="2 4" id="KW-0863">Zinc-finger</keyword>
<gene>
    <name evidence="7" type="ORF">PAC_03214</name>
</gene>
<evidence type="ECO:0000313" key="8">
    <source>
        <dbReference type="Proteomes" id="UP000184330"/>
    </source>
</evidence>
<feature type="compositionally biased region" description="Polar residues" evidence="5">
    <location>
        <begin position="247"/>
        <end position="266"/>
    </location>
</feature>
<evidence type="ECO:0000313" key="7">
    <source>
        <dbReference type="EMBL" id="CZR53336.1"/>
    </source>
</evidence>
<evidence type="ECO:0000259" key="6">
    <source>
        <dbReference type="PROSITE" id="PS51044"/>
    </source>
</evidence>
<keyword evidence="8" id="KW-1185">Reference proteome</keyword>
<dbReference type="GO" id="GO:0016925">
    <property type="term" value="P:protein sumoylation"/>
    <property type="evidence" value="ECO:0007669"/>
    <property type="project" value="TreeGrafter"/>
</dbReference>
<dbReference type="STRING" id="576137.A0A1L7WKN6"/>
<dbReference type="PANTHER" id="PTHR10782">
    <property type="entry name" value="ZINC FINGER MIZ DOMAIN-CONTAINING PROTEIN"/>
    <property type="match status" value="1"/>
</dbReference>
<dbReference type="OrthoDB" id="27975at2759"/>
<feature type="region of interest" description="Disordered" evidence="5">
    <location>
        <begin position="784"/>
        <end position="838"/>
    </location>
</feature>
<feature type="region of interest" description="Disordered" evidence="5">
    <location>
        <begin position="215"/>
        <end position="304"/>
    </location>
</feature>
<dbReference type="GO" id="GO:0008270">
    <property type="term" value="F:zinc ion binding"/>
    <property type="evidence" value="ECO:0007669"/>
    <property type="project" value="UniProtKB-KW"/>
</dbReference>
<sequence>MRRPPDKESQPVLSDRDVDTSNATLNTLFGGARQKSWMVGGTPVRPTPRTSVSRSSVPQVASAQKTTTQVLPSPAPSDELSPNISHTSINGLQTEARRNGPREETRQSSTTFTPSTHTPQPSSSEADVPIPRETSSNNTKERSTSLSSPHNRPSGPFTNPTELLESSTTMSNNLPPLPSSVLLPSDLQQGNQPLASPPAVQQISPVLNRGFSQTQALPARPGPVQSMNQDQQSPRPQNLTHPHHSRQAQQDQLPSPVQTSNSSPRFNPTVLFPPAPSPSAAASYPMPGAAVSNPRKRQRIQPASMPSLKGRVSLIDQHIQKAGGLNNLNTGLERPRFQLLTEACNTEDAFYVALHQIFCCWDTDRNQVLSIQGYPNAQVLGLAVRILGQLIRDNDSLAVNHKRWFAQFPSPLGNLLQSSEPYRRIVAEVGNFLSRLASDWGALSLECSSRGYPPLVDELVNRMGLLSPILQSVVFTASRRNLGIRDEEIGTRMEDLFQKDKRGHQALAARYNTARPPSAREVQERNRALATEYINLHNQLIQQRHSSAMGSPAPRVPTPTMPSNGYYQPGAVNTPQVSRPQQPINQGAWNQNMPSPDVGGTRQFSVQHPPQIQRAVNSSPNPAINGSRPPSDGAQRVYTNTPSPTLLQGLSMQSPVQQNFPSPPVVRSNAHMQPQQNGQMALQPNGTYYLLPQQNDLATQQRAQVASQYLQQQGAGAATHFQQNATHQWQQNNMQPQQQQQNNLLQHQQQNNILQQQQQHQAAVQQQIAQQQRQQQELSRQVLTMNRAAQSRREINPMDIQQRTPSRNNNVAGNGHGPQGAYPMAGSISVPPSYLGQRQPGLLSNQEALEIHAYNQKHPLQRSLIPPLQYNHPSAPTNPDVTALHQAHIRSPRLVAAGIAHSSNSQDNPAFRYYQAVRGFVLSPTRISSTSPLSKFDFTIAAADLAMIPKDNNNGNGQIPTRQFTKGTLQYRLRCVQAKRTDTKCPIAEWVVCDTVWPESTSLAINKNQLEIRRKNHHGKDLPIDITPFVRLSTPNSTNQIAMSILKGRSKMKEFSYFIAVEVIEIMHHSQILEMVYQNHIPLNQTLNKIKKSLAGPSGDDDDDIAMVVSDLSIDVADPFTAKIFETPVRGGSCLHRECFDLETFLLTRNSKPKRPEQPCMIDVWKCPLCGKDARPYSLQIDDFLGSVRNSLQEQGKLDVKAILIGADGRWRPKVEKRKATTGPGDDSDYSSDGDGPLRRGASTSSKQAPPKQVVEVIDLDD</sequence>
<feature type="compositionally biased region" description="Basic and acidic residues" evidence="5">
    <location>
        <begin position="1"/>
        <end position="19"/>
    </location>
</feature>
<feature type="compositionally biased region" description="Polar residues" evidence="5">
    <location>
        <begin position="561"/>
        <end position="594"/>
    </location>
</feature>
<feature type="compositionally biased region" description="Low complexity" evidence="5">
    <location>
        <begin position="108"/>
        <end position="124"/>
    </location>
</feature>
<feature type="compositionally biased region" description="Polar residues" evidence="5">
    <location>
        <begin position="717"/>
        <end position="726"/>
    </location>
</feature>
<dbReference type="EMBL" id="FJOG01000003">
    <property type="protein sequence ID" value="CZR53336.1"/>
    <property type="molecule type" value="Genomic_DNA"/>
</dbReference>
<feature type="compositionally biased region" description="Polar residues" evidence="5">
    <location>
        <begin position="225"/>
        <end position="240"/>
    </location>
</feature>
<keyword evidence="3" id="KW-0862">Zinc</keyword>
<feature type="compositionally biased region" description="Polar residues" evidence="5">
    <location>
        <begin position="602"/>
        <end position="624"/>
    </location>
</feature>
<feature type="compositionally biased region" description="Low complexity" evidence="5">
    <location>
        <begin position="278"/>
        <end position="290"/>
    </location>
</feature>
<evidence type="ECO:0000256" key="3">
    <source>
        <dbReference type="ARBA" id="ARBA00022833"/>
    </source>
</evidence>
<feature type="compositionally biased region" description="Low complexity" evidence="5">
    <location>
        <begin position="42"/>
        <end position="58"/>
    </location>
</feature>
<dbReference type="PROSITE" id="PS51044">
    <property type="entry name" value="ZF_SP_RING"/>
    <property type="match status" value="1"/>
</dbReference>
<feature type="region of interest" description="Disordered" evidence="5">
    <location>
        <begin position="1"/>
        <end position="199"/>
    </location>
</feature>
<accession>A0A1L7WKN6</accession>
<feature type="domain" description="SP-RING-type" evidence="6">
    <location>
        <begin position="1101"/>
        <end position="1194"/>
    </location>
</feature>
<feature type="compositionally biased region" description="Low complexity" evidence="5">
    <location>
        <begin position="727"/>
        <end position="744"/>
    </location>
</feature>
<dbReference type="Pfam" id="PF02891">
    <property type="entry name" value="zf-MIZ"/>
    <property type="match status" value="1"/>
</dbReference>
<dbReference type="Proteomes" id="UP000184330">
    <property type="component" value="Unassembled WGS sequence"/>
</dbReference>
<keyword evidence="1" id="KW-0479">Metal-binding</keyword>
<evidence type="ECO:0000256" key="1">
    <source>
        <dbReference type="ARBA" id="ARBA00022723"/>
    </source>
</evidence>
<feature type="compositionally biased region" description="Polar residues" evidence="5">
    <location>
        <begin position="133"/>
        <end position="170"/>
    </location>
</feature>
<feature type="compositionally biased region" description="Polar residues" evidence="5">
    <location>
        <begin position="186"/>
        <end position="199"/>
    </location>
</feature>
<name>A0A1L7WKN6_9HELO</name>
<dbReference type="AlphaFoldDB" id="A0A1L7WKN6"/>
<dbReference type="Gene3D" id="3.30.40.10">
    <property type="entry name" value="Zinc/RING finger domain, C3HC4 (zinc finger)"/>
    <property type="match status" value="1"/>
</dbReference>
<organism evidence="7 8">
    <name type="scientific">Phialocephala subalpina</name>
    <dbReference type="NCBI Taxonomy" id="576137"/>
    <lineage>
        <taxon>Eukaryota</taxon>
        <taxon>Fungi</taxon>
        <taxon>Dikarya</taxon>
        <taxon>Ascomycota</taxon>
        <taxon>Pezizomycotina</taxon>
        <taxon>Leotiomycetes</taxon>
        <taxon>Helotiales</taxon>
        <taxon>Mollisiaceae</taxon>
        <taxon>Phialocephala</taxon>
        <taxon>Phialocephala fortinii species complex</taxon>
    </lineage>
</organism>
<dbReference type="GO" id="GO:0000785">
    <property type="term" value="C:chromatin"/>
    <property type="evidence" value="ECO:0007669"/>
    <property type="project" value="TreeGrafter"/>
</dbReference>
<feature type="compositionally biased region" description="Polar residues" evidence="5">
    <location>
        <begin position="59"/>
        <end position="71"/>
    </location>
</feature>
<evidence type="ECO:0000256" key="4">
    <source>
        <dbReference type="PROSITE-ProRule" id="PRU00452"/>
    </source>
</evidence>
<evidence type="ECO:0000256" key="2">
    <source>
        <dbReference type="ARBA" id="ARBA00022771"/>
    </source>
</evidence>
<dbReference type="GO" id="GO:0061665">
    <property type="term" value="F:SUMO ligase activity"/>
    <property type="evidence" value="ECO:0007669"/>
    <property type="project" value="TreeGrafter"/>
</dbReference>
<protein>
    <recommendedName>
        <fullName evidence="6">SP-RING-type domain-containing protein</fullName>
    </recommendedName>
</protein>
<proteinExistence type="predicted"/>